<reference evidence="2" key="1">
    <citation type="submission" date="2018-05" db="EMBL/GenBank/DDBJ databases">
        <authorList>
            <person name="Lanie J.A."/>
            <person name="Ng W.-L."/>
            <person name="Kazmierczak K.M."/>
            <person name="Andrzejewski T.M."/>
            <person name="Davidsen T.M."/>
            <person name="Wayne K.J."/>
            <person name="Tettelin H."/>
            <person name="Glass J.I."/>
            <person name="Rusch D."/>
            <person name="Podicherti R."/>
            <person name="Tsui H.-C.T."/>
            <person name="Winkler M.E."/>
        </authorList>
    </citation>
    <scope>NUCLEOTIDE SEQUENCE</scope>
</reference>
<organism evidence="2">
    <name type="scientific">marine metagenome</name>
    <dbReference type="NCBI Taxonomy" id="408172"/>
    <lineage>
        <taxon>unclassified sequences</taxon>
        <taxon>metagenomes</taxon>
        <taxon>ecological metagenomes</taxon>
    </lineage>
</organism>
<feature type="transmembrane region" description="Helical" evidence="1">
    <location>
        <begin position="146"/>
        <end position="168"/>
    </location>
</feature>
<dbReference type="PANTHER" id="PTHR41282">
    <property type="entry name" value="CONSERVED TRANSMEMBRANE PROTEIN-RELATED"/>
    <property type="match status" value="1"/>
</dbReference>
<dbReference type="EMBL" id="UINC01001903">
    <property type="protein sequence ID" value="SUZ90549.1"/>
    <property type="molecule type" value="Genomic_DNA"/>
</dbReference>
<dbReference type="PANTHER" id="PTHR41282:SF1">
    <property type="entry name" value="CONSERVED TRANSMEMBRANE PROTEIN-RELATED"/>
    <property type="match status" value="1"/>
</dbReference>
<dbReference type="InterPro" id="IPR010539">
    <property type="entry name" value="BaxI_1-like"/>
</dbReference>
<keyword evidence="1" id="KW-0812">Transmembrane</keyword>
<dbReference type="Pfam" id="PF12811">
    <property type="entry name" value="BaxI_1"/>
    <property type="match status" value="1"/>
</dbReference>
<feature type="transmembrane region" description="Helical" evidence="1">
    <location>
        <begin position="61"/>
        <end position="80"/>
    </location>
</feature>
<name>A0A381RI22_9ZZZZ</name>
<proteinExistence type="predicted"/>
<protein>
    <recommendedName>
        <fullName evidence="3">Bax inhibitor-1/YccA family protein</fullName>
    </recommendedName>
</protein>
<dbReference type="PIRSF" id="PIRSF009160">
    <property type="entry name" value="UCP009160"/>
    <property type="match status" value="1"/>
</dbReference>
<feature type="transmembrane region" description="Helical" evidence="1">
    <location>
        <begin position="114"/>
        <end position="134"/>
    </location>
</feature>
<dbReference type="AlphaFoldDB" id="A0A381RI22"/>
<keyword evidence="1" id="KW-0472">Membrane</keyword>
<feature type="transmembrane region" description="Helical" evidence="1">
    <location>
        <begin position="180"/>
        <end position="199"/>
    </location>
</feature>
<gene>
    <name evidence="2" type="ORF">METZ01_LOCUS43403</name>
</gene>
<accession>A0A381RI22</accession>
<feature type="transmembrane region" description="Helical" evidence="1">
    <location>
        <begin position="219"/>
        <end position="240"/>
    </location>
</feature>
<evidence type="ECO:0000313" key="2">
    <source>
        <dbReference type="EMBL" id="SUZ90549.1"/>
    </source>
</evidence>
<keyword evidence="1" id="KW-1133">Transmembrane helix</keyword>
<evidence type="ECO:0008006" key="3">
    <source>
        <dbReference type="Google" id="ProtNLM"/>
    </source>
</evidence>
<evidence type="ECO:0000256" key="1">
    <source>
        <dbReference type="SAM" id="Phobius"/>
    </source>
</evidence>
<feature type="transmembrane region" description="Helical" evidence="1">
    <location>
        <begin position="86"/>
        <end position="107"/>
    </location>
</feature>
<sequence>MSNHLSLRSGNPALKSDTFRKHLSGVTAGTMTIEGTVHKTGFALLLLMVSASVTWANPGMIALVIPALIAGVILALITIFKPTAGYITVPLYAVAEGLALGAISWVFEAKYPGIVVQAVFLTFGTLASLLLAYMSGLIKATENFKLGVVAATGGIAILYLISWVMSFFGSGLSVIHSSSTYGILFSGFVVVIAALNLVLDFDFIEEGAEMGAPKYMEWYGAFGLLVTLIWLYLEILRLLAKLQDRR</sequence>